<dbReference type="GeneID" id="25267900"/>
<dbReference type="Proteomes" id="UP000027361">
    <property type="component" value="Unassembled WGS sequence"/>
</dbReference>
<dbReference type="RefSeq" id="XP_013239722.1">
    <property type="nucleotide sequence ID" value="XM_013384268.1"/>
</dbReference>
<evidence type="ECO:0000313" key="4">
    <source>
        <dbReference type="Proteomes" id="UP000027361"/>
    </source>
</evidence>
<dbReference type="AlphaFoldDB" id="A0A066V0F6"/>
<reference evidence="3 4" key="1">
    <citation type="submission" date="2014-05" db="EMBL/GenBank/DDBJ databases">
        <title>Draft genome sequence of a rare smut relative, Tilletiaria anomala UBC 951.</title>
        <authorList>
            <consortium name="DOE Joint Genome Institute"/>
            <person name="Toome M."/>
            <person name="Kuo A."/>
            <person name="Henrissat B."/>
            <person name="Lipzen A."/>
            <person name="Tritt A."/>
            <person name="Yoshinaga Y."/>
            <person name="Zane M."/>
            <person name="Barry K."/>
            <person name="Grigoriev I.V."/>
            <person name="Spatafora J.W."/>
            <person name="Aimea M.C."/>
        </authorList>
    </citation>
    <scope>NUCLEOTIDE SEQUENCE [LARGE SCALE GENOMIC DNA]</scope>
    <source>
        <strain evidence="3 4">UBC 951</strain>
    </source>
</reference>
<dbReference type="EMBL" id="JMSN01000250">
    <property type="protein sequence ID" value="KDN34936.1"/>
    <property type="molecule type" value="Genomic_DNA"/>
</dbReference>
<proteinExistence type="predicted"/>
<evidence type="ECO:0000313" key="3">
    <source>
        <dbReference type="EMBL" id="KDN34936.1"/>
    </source>
</evidence>
<gene>
    <name evidence="3" type="ORF">K437DRAFT_86901</name>
</gene>
<feature type="compositionally biased region" description="Basic and acidic residues" evidence="1">
    <location>
        <begin position="50"/>
        <end position="64"/>
    </location>
</feature>
<accession>A0A066V0F6</accession>
<sequence>MSAANERSMWFAILISAAWASLAAALLVAVKRAVRNFASSRAPPYNQDGKLPRSLKDSDARESQQESADGNAAARSRGLSTKARWLWGINIVLWYTLFFGRDLVEHAGYSCNGGSSADAGSRCEQDVQATCTGFAVAFVAATVGIDSGATILRTLLDVMTESAPRVAR</sequence>
<feature type="signal peptide" evidence="2">
    <location>
        <begin position="1"/>
        <end position="25"/>
    </location>
</feature>
<name>A0A066V0F6_TILAU</name>
<evidence type="ECO:0000256" key="1">
    <source>
        <dbReference type="SAM" id="MobiDB-lite"/>
    </source>
</evidence>
<protein>
    <submittedName>
        <fullName evidence="3">Uncharacterized protein</fullName>
    </submittedName>
</protein>
<comment type="caution">
    <text evidence="3">The sequence shown here is derived from an EMBL/GenBank/DDBJ whole genome shotgun (WGS) entry which is preliminary data.</text>
</comment>
<organism evidence="3 4">
    <name type="scientific">Tilletiaria anomala (strain ATCC 24038 / CBS 436.72 / UBC 951)</name>
    <dbReference type="NCBI Taxonomy" id="1037660"/>
    <lineage>
        <taxon>Eukaryota</taxon>
        <taxon>Fungi</taxon>
        <taxon>Dikarya</taxon>
        <taxon>Basidiomycota</taxon>
        <taxon>Ustilaginomycotina</taxon>
        <taxon>Exobasidiomycetes</taxon>
        <taxon>Georgefischeriales</taxon>
        <taxon>Tilletiariaceae</taxon>
        <taxon>Tilletiaria</taxon>
    </lineage>
</organism>
<feature type="chain" id="PRO_5001632621" evidence="2">
    <location>
        <begin position="26"/>
        <end position="168"/>
    </location>
</feature>
<keyword evidence="2" id="KW-0732">Signal</keyword>
<keyword evidence="4" id="KW-1185">Reference proteome</keyword>
<feature type="region of interest" description="Disordered" evidence="1">
    <location>
        <begin position="45"/>
        <end position="74"/>
    </location>
</feature>
<dbReference type="InParanoid" id="A0A066V0F6"/>
<evidence type="ECO:0000256" key="2">
    <source>
        <dbReference type="SAM" id="SignalP"/>
    </source>
</evidence>
<dbReference type="HOGENOM" id="CLU_1587641_0_0_1"/>